<comment type="caution">
    <text evidence="2">The sequence shown here is derived from an EMBL/GenBank/DDBJ whole genome shotgun (WGS) entry which is preliminary data.</text>
</comment>
<dbReference type="Proteomes" id="UP000228531">
    <property type="component" value="Unassembled WGS sequence"/>
</dbReference>
<accession>A0A2M8WP72</accession>
<organism evidence="2 3">
    <name type="scientific">Yoonia maricola</name>
    <dbReference type="NCBI Taxonomy" id="420999"/>
    <lineage>
        <taxon>Bacteria</taxon>
        <taxon>Pseudomonadati</taxon>
        <taxon>Pseudomonadota</taxon>
        <taxon>Alphaproteobacteria</taxon>
        <taxon>Rhodobacterales</taxon>
        <taxon>Paracoccaceae</taxon>
        <taxon>Yoonia</taxon>
    </lineage>
</organism>
<dbReference type="AlphaFoldDB" id="A0A2M8WP72"/>
<name>A0A2M8WP72_9RHOB</name>
<evidence type="ECO:0000256" key="1">
    <source>
        <dbReference type="SAM" id="SignalP"/>
    </source>
</evidence>
<keyword evidence="3" id="KW-1185">Reference proteome</keyword>
<sequence>MGFAKIAAAGLAAASPLHADPDVPTHAENVLLHVIAHEIGHALIREFDLPILGPEEALADDFATVLINTMLPDRAEVIITDYATFLAADQTEASLFSEYNDDVKRGARAVCMTYGYAPDRHAALAAQFGLDGDLATACADSAPEVFRSWRRTLAPLMMPSTAPVTEVGLDFDDSDIAVFLADSEVMAIAEGLLQQFDWHSRITLSIRACDGSAGWSRNGRTITVCDSYIQRFAAAQ</sequence>
<reference evidence="2 3" key="1">
    <citation type="submission" date="2017-11" db="EMBL/GenBank/DDBJ databases">
        <title>Genomic Encyclopedia of Archaeal and Bacterial Type Strains, Phase II (KMG-II): From Individual Species to Whole Genera.</title>
        <authorList>
            <person name="Goeker M."/>
        </authorList>
    </citation>
    <scope>NUCLEOTIDE SEQUENCE [LARGE SCALE GENOMIC DNA]</scope>
    <source>
        <strain evidence="2 3">DSM 29128</strain>
    </source>
</reference>
<keyword evidence="1" id="KW-0732">Signal</keyword>
<evidence type="ECO:0000313" key="2">
    <source>
        <dbReference type="EMBL" id="PJI92737.1"/>
    </source>
</evidence>
<dbReference type="Pfam" id="PF14247">
    <property type="entry name" value="DUF4344"/>
    <property type="match status" value="1"/>
</dbReference>
<dbReference type="InterPro" id="IPR025644">
    <property type="entry name" value="DUF4344"/>
</dbReference>
<proteinExistence type="predicted"/>
<evidence type="ECO:0000313" key="3">
    <source>
        <dbReference type="Proteomes" id="UP000228531"/>
    </source>
</evidence>
<protein>
    <submittedName>
        <fullName evidence="2">Putative metallopeptidase DUF4344</fullName>
    </submittedName>
</protein>
<dbReference type="EMBL" id="PGTY01000001">
    <property type="protein sequence ID" value="PJI92737.1"/>
    <property type="molecule type" value="Genomic_DNA"/>
</dbReference>
<dbReference type="RefSeq" id="WP_168769106.1">
    <property type="nucleotide sequence ID" value="NZ_PGTY01000001.1"/>
</dbReference>
<feature type="signal peptide" evidence="1">
    <location>
        <begin position="1"/>
        <end position="19"/>
    </location>
</feature>
<gene>
    <name evidence="2" type="ORF">BC777_1598</name>
</gene>
<feature type="chain" id="PRO_5014630987" evidence="1">
    <location>
        <begin position="20"/>
        <end position="236"/>
    </location>
</feature>